<evidence type="ECO:0008006" key="3">
    <source>
        <dbReference type="Google" id="ProtNLM"/>
    </source>
</evidence>
<reference evidence="1 2" key="1">
    <citation type="submission" date="2020-07" db="EMBL/GenBank/DDBJ databases">
        <title>Pseudogemmobacter sp. nov., isolated from poultry manure in Taiwan.</title>
        <authorList>
            <person name="Lin S.-Y."/>
            <person name="Tang Y.-S."/>
            <person name="Young C.-C."/>
        </authorList>
    </citation>
    <scope>NUCLEOTIDE SEQUENCE [LARGE SCALE GENOMIC DNA]</scope>
    <source>
        <strain evidence="1 2">CC-YST710</strain>
    </source>
</reference>
<evidence type="ECO:0000313" key="2">
    <source>
        <dbReference type="Proteomes" id="UP001198571"/>
    </source>
</evidence>
<name>A0ABS8CQT8_9RHOB</name>
<protein>
    <recommendedName>
        <fullName evidence="3">XRE family transcriptional regulator</fullName>
    </recommendedName>
</protein>
<dbReference type="RefSeq" id="WP_226937223.1">
    <property type="nucleotide sequence ID" value="NZ_JACDXX010000020.1"/>
</dbReference>
<dbReference type="EMBL" id="JACDXX010000020">
    <property type="protein sequence ID" value="MCB5411772.1"/>
    <property type="molecule type" value="Genomic_DNA"/>
</dbReference>
<dbReference type="Proteomes" id="UP001198571">
    <property type="component" value="Unassembled WGS sequence"/>
</dbReference>
<evidence type="ECO:0000313" key="1">
    <source>
        <dbReference type="EMBL" id="MCB5411772.1"/>
    </source>
</evidence>
<accession>A0ABS8CQT8</accession>
<comment type="caution">
    <text evidence="1">The sequence shown here is derived from an EMBL/GenBank/DDBJ whole genome shotgun (WGS) entry which is preliminary data.</text>
</comment>
<proteinExistence type="predicted"/>
<sequence length="134" mass="14191">MNYWANDERTAVIEVIGPHVRVLRRGAVFDAAVAAGPLPRVADLSEILPGQQVEPQPVPAVISPYQAHMALLDAGLLADAELAVAAFGPAAVIAWDKATEWRRDSPTIAAIAEALDLTSDQVDDLFRAAALITA</sequence>
<keyword evidence="2" id="KW-1185">Reference proteome</keyword>
<organism evidence="1 2">
    <name type="scientific">Pseudogemmobacter faecipullorum</name>
    <dbReference type="NCBI Taxonomy" id="2755041"/>
    <lineage>
        <taxon>Bacteria</taxon>
        <taxon>Pseudomonadati</taxon>
        <taxon>Pseudomonadota</taxon>
        <taxon>Alphaproteobacteria</taxon>
        <taxon>Rhodobacterales</taxon>
        <taxon>Paracoccaceae</taxon>
        <taxon>Pseudogemmobacter</taxon>
    </lineage>
</organism>
<gene>
    <name evidence="1" type="ORF">H0485_17400</name>
</gene>